<feature type="compositionally biased region" description="Pro residues" evidence="1">
    <location>
        <begin position="28"/>
        <end position="47"/>
    </location>
</feature>
<dbReference type="RefSeq" id="WP_129470721.1">
    <property type="nucleotide sequence ID" value="NZ_SAWZ01000003.1"/>
</dbReference>
<name>A0A4Q1JWR6_9GAMM</name>
<dbReference type="InterPro" id="IPR011042">
    <property type="entry name" value="6-blade_b-propeller_TolB-like"/>
</dbReference>
<dbReference type="Proteomes" id="UP000289784">
    <property type="component" value="Unassembled WGS sequence"/>
</dbReference>
<sequence>MRMTSLAMASLALVLSACGGGSSSAAPAPAPAPAAPTPPTTPPPQTNQPPETGLPFLVKPVAQFDEPWAMTFLPDGRLLVTEKKGKLKLYDFKTSRAGDIAGVPEVAFGGQGGLGDVVIHPNFAKNQWVYLSYAEAGQNGTSGAAIARAKLVLDQAGGGKLEDLKVIWRQEPKVEGQGHYSHRMAFGQDGHLWVSSGERQKFNPAQDMNTNLGKILRLHDDGTAPADNPFADRGGVAAQVWSLGHRSILGLAFDAQGRLWEHEMGPKGGDELNLIERGGNYGWPIVSNGDHYDGRDIPDHPTQPQFTAPVITWNPVISPAGFVIYSGDRFPGWKGSGFIGGLSSQSLVRIEFDGVGAREAERFDMKQRIREVEQGPEGDLWLLEDGSQPGGRLLHLEPRG</sequence>
<evidence type="ECO:0000313" key="4">
    <source>
        <dbReference type="EMBL" id="RXR06615.1"/>
    </source>
</evidence>
<dbReference type="PROSITE" id="PS51257">
    <property type="entry name" value="PROKAR_LIPOPROTEIN"/>
    <property type="match status" value="1"/>
</dbReference>
<feature type="region of interest" description="Disordered" evidence="1">
    <location>
        <begin position="24"/>
        <end position="54"/>
    </location>
</feature>
<dbReference type="PANTHER" id="PTHR19328">
    <property type="entry name" value="HEDGEHOG-INTERACTING PROTEIN"/>
    <property type="match status" value="1"/>
</dbReference>
<feature type="chain" id="PRO_5020895417" evidence="2">
    <location>
        <begin position="26"/>
        <end position="400"/>
    </location>
</feature>
<reference evidence="4 5" key="1">
    <citation type="submission" date="2019-01" db="EMBL/GenBank/DDBJ databases">
        <title>Pseudoxanthomonas composti sp. nov., isolated from compost.</title>
        <authorList>
            <person name="Yang G."/>
        </authorList>
    </citation>
    <scope>NUCLEOTIDE SEQUENCE [LARGE SCALE GENOMIC DNA]</scope>
    <source>
        <strain evidence="4 5">GSS15</strain>
    </source>
</reference>
<comment type="caution">
    <text evidence="4">The sequence shown here is derived from an EMBL/GenBank/DDBJ whole genome shotgun (WGS) entry which is preliminary data.</text>
</comment>
<accession>A0A4Q1JWR6</accession>
<dbReference type="InterPro" id="IPR012938">
    <property type="entry name" value="Glc/Sorbosone_DH"/>
</dbReference>
<feature type="signal peptide" evidence="2">
    <location>
        <begin position="1"/>
        <end position="25"/>
    </location>
</feature>
<dbReference type="SUPFAM" id="SSF50952">
    <property type="entry name" value="Soluble quinoprotein glucose dehydrogenase"/>
    <property type="match status" value="1"/>
</dbReference>
<evidence type="ECO:0000259" key="3">
    <source>
        <dbReference type="Pfam" id="PF07995"/>
    </source>
</evidence>
<evidence type="ECO:0000313" key="5">
    <source>
        <dbReference type="Proteomes" id="UP000289784"/>
    </source>
</evidence>
<evidence type="ECO:0000256" key="2">
    <source>
        <dbReference type="SAM" id="SignalP"/>
    </source>
</evidence>
<keyword evidence="2" id="KW-0732">Signal</keyword>
<feature type="domain" description="Glucose/Sorbosone dehydrogenase" evidence="3">
    <location>
        <begin position="64"/>
        <end position="388"/>
    </location>
</feature>
<dbReference type="EMBL" id="SAWZ01000003">
    <property type="protein sequence ID" value="RXR06615.1"/>
    <property type="molecule type" value="Genomic_DNA"/>
</dbReference>
<dbReference type="Pfam" id="PF07995">
    <property type="entry name" value="GSDH"/>
    <property type="match status" value="1"/>
</dbReference>
<dbReference type="Gene3D" id="2.120.10.30">
    <property type="entry name" value="TolB, C-terminal domain"/>
    <property type="match status" value="1"/>
</dbReference>
<proteinExistence type="predicted"/>
<organism evidence="4 5">
    <name type="scientific">Pseudoxanthomonas composti</name>
    <dbReference type="NCBI Taxonomy" id="2137479"/>
    <lineage>
        <taxon>Bacteria</taxon>
        <taxon>Pseudomonadati</taxon>
        <taxon>Pseudomonadota</taxon>
        <taxon>Gammaproteobacteria</taxon>
        <taxon>Lysobacterales</taxon>
        <taxon>Lysobacteraceae</taxon>
        <taxon>Pseudoxanthomonas</taxon>
    </lineage>
</organism>
<gene>
    <name evidence="4" type="ORF">EPA99_08240</name>
</gene>
<protein>
    <submittedName>
        <fullName evidence="4">PQQ-dependent sugar dehydrogenase</fullName>
    </submittedName>
</protein>
<dbReference type="PANTHER" id="PTHR19328:SF75">
    <property type="entry name" value="ALDOSE SUGAR DEHYDROGENASE YLII"/>
    <property type="match status" value="1"/>
</dbReference>
<dbReference type="OrthoDB" id="9770043at2"/>
<keyword evidence="5" id="KW-1185">Reference proteome</keyword>
<dbReference type="AlphaFoldDB" id="A0A4Q1JWR6"/>
<dbReference type="InterPro" id="IPR011041">
    <property type="entry name" value="Quinoprot_gluc/sorb_DH_b-prop"/>
</dbReference>
<evidence type="ECO:0000256" key="1">
    <source>
        <dbReference type="SAM" id="MobiDB-lite"/>
    </source>
</evidence>